<dbReference type="EMBL" id="MGFJ01000024">
    <property type="protein sequence ID" value="OGM02331.1"/>
    <property type="molecule type" value="Genomic_DNA"/>
</dbReference>
<evidence type="ECO:0000256" key="18">
    <source>
        <dbReference type="ARBA" id="ARBA00048002"/>
    </source>
</evidence>
<keyword evidence="5" id="KW-0378">Hydrolase</keyword>
<organism evidence="23 24">
    <name type="scientific">Candidatus Woesebacteria bacterium GWA1_41_8</name>
    <dbReference type="NCBI Taxonomy" id="1802471"/>
    <lineage>
        <taxon>Bacteria</taxon>
        <taxon>Candidatus Woeseibacteriota</taxon>
    </lineage>
</organism>
<dbReference type="STRING" id="1802471.A2115_03150"/>
<comment type="caution">
    <text evidence="23">The sequence shown here is derived from an EMBL/GenBank/DDBJ whole genome shotgun (WGS) entry which is preliminary data.</text>
</comment>
<dbReference type="PRINTS" id="PR01403">
    <property type="entry name" value="8OXTPHPHTASE"/>
</dbReference>
<feature type="domain" description="Nudix hydrolase" evidence="22">
    <location>
        <begin position="13"/>
        <end position="139"/>
    </location>
</feature>
<comment type="catalytic activity">
    <reaction evidence="20">
        <text>N(6)-methyl-dATP + H2O = N(6)-methyl-dAMP + diphosphate + H(+)</text>
        <dbReference type="Rhea" id="RHEA:67604"/>
        <dbReference type="ChEBI" id="CHEBI:15377"/>
        <dbReference type="ChEBI" id="CHEBI:15378"/>
        <dbReference type="ChEBI" id="CHEBI:33019"/>
        <dbReference type="ChEBI" id="CHEBI:169976"/>
        <dbReference type="ChEBI" id="CHEBI:172872"/>
    </reaction>
    <physiologicalReaction direction="left-to-right" evidence="20">
        <dbReference type="Rhea" id="RHEA:67605"/>
    </physiologicalReaction>
</comment>
<evidence type="ECO:0000256" key="10">
    <source>
        <dbReference type="ARBA" id="ARBA00024596"/>
    </source>
</evidence>
<evidence type="ECO:0000256" key="1">
    <source>
        <dbReference type="ARBA" id="ARBA00001946"/>
    </source>
</evidence>
<evidence type="ECO:0000256" key="11">
    <source>
        <dbReference type="ARBA" id="ARBA00026103"/>
    </source>
</evidence>
<name>A0A1F7WHQ7_9BACT</name>
<dbReference type="GO" id="GO:0042262">
    <property type="term" value="P:DNA protection"/>
    <property type="evidence" value="ECO:0007669"/>
    <property type="project" value="InterPro"/>
</dbReference>
<evidence type="ECO:0000256" key="6">
    <source>
        <dbReference type="ARBA" id="ARBA00022842"/>
    </source>
</evidence>
<accession>A0A1F7WHQ7</accession>
<dbReference type="GO" id="GO:0046872">
    <property type="term" value="F:metal ion binding"/>
    <property type="evidence" value="ECO:0007669"/>
    <property type="project" value="UniProtKB-KW"/>
</dbReference>
<comment type="catalytic activity">
    <reaction evidence="10">
        <text>2-oxo-ATP + H2O = 2-oxo-AMP + diphosphate + H(+)</text>
        <dbReference type="Rhea" id="RHEA:67392"/>
        <dbReference type="ChEBI" id="CHEBI:15377"/>
        <dbReference type="ChEBI" id="CHEBI:15378"/>
        <dbReference type="ChEBI" id="CHEBI:33019"/>
        <dbReference type="ChEBI" id="CHEBI:71395"/>
        <dbReference type="ChEBI" id="CHEBI:172878"/>
    </reaction>
    <physiologicalReaction direction="left-to-right" evidence="10">
        <dbReference type="Rhea" id="RHEA:67393"/>
    </physiologicalReaction>
</comment>
<evidence type="ECO:0000313" key="23">
    <source>
        <dbReference type="EMBL" id="OGM02331.1"/>
    </source>
</evidence>
<reference evidence="23 24" key="1">
    <citation type="journal article" date="2016" name="Nat. Commun.">
        <title>Thousands of microbial genomes shed light on interconnected biogeochemical processes in an aquifer system.</title>
        <authorList>
            <person name="Anantharaman K."/>
            <person name="Brown C.T."/>
            <person name="Hug L.A."/>
            <person name="Sharon I."/>
            <person name="Castelle C.J."/>
            <person name="Probst A.J."/>
            <person name="Thomas B.C."/>
            <person name="Singh A."/>
            <person name="Wilkins M.J."/>
            <person name="Karaoz U."/>
            <person name="Brodie E.L."/>
            <person name="Williams K.H."/>
            <person name="Hubbard S.S."/>
            <person name="Banfield J.F."/>
        </authorList>
    </citation>
    <scope>NUCLEOTIDE SEQUENCE [LARGE SCALE GENOMIC DNA]</scope>
</reference>
<evidence type="ECO:0000256" key="16">
    <source>
        <dbReference type="ARBA" id="ARBA00031927"/>
    </source>
</evidence>
<evidence type="ECO:0000256" key="15">
    <source>
        <dbReference type="ARBA" id="ARBA00030682"/>
    </source>
</evidence>
<evidence type="ECO:0000256" key="20">
    <source>
        <dbReference type="ARBA" id="ARBA00049032"/>
    </source>
</evidence>
<evidence type="ECO:0000256" key="12">
    <source>
        <dbReference type="ARBA" id="ARBA00026218"/>
    </source>
</evidence>
<dbReference type="InterPro" id="IPR003563">
    <property type="entry name" value="8ODP"/>
</dbReference>
<keyword evidence="4" id="KW-0479">Metal-binding</keyword>
<keyword evidence="6" id="KW-0460">Magnesium</keyword>
<dbReference type="CDD" id="cd03427">
    <property type="entry name" value="NUDIX_MTH1_Nudt1"/>
    <property type="match status" value="1"/>
</dbReference>
<dbReference type="EC" id="3.6.1.56" evidence="11"/>
<sequence>MKRVEDKERLQTPTRQATLCFLLNDNNVLLGRKKRGFAEGKWNGFGGKRNDGEKISDTAIREFQEEAGITPKLLVQVAVLDCYHPNWSQQVVVYTTTEWDGTAAETEEMEPKWFLVKDVPYEKMWDDETIWLPMVLEGKKLKARLQFNDKGKLFRQEITTVESFG</sequence>
<comment type="catalytic activity">
    <reaction evidence="8">
        <text>2-oxo-dATP + H2O = 2-oxo-dAMP + diphosphate + H(+)</text>
        <dbReference type="Rhea" id="RHEA:31583"/>
        <dbReference type="ChEBI" id="CHEBI:15377"/>
        <dbReference type="ChEBI" id="CHEBI:15378"/>
        <dbReference type="ChEBI" id="CHEBI:33019"/>
        <dbReference type="ChEBI" id="CHEBI:63212"/>
        <dbReference type="ChEBI" id="CHEBI:77897"/>
        <dbReference type="EC" id="3.6.1.56"/>
    </reaction>
    <physiologicalReaction direction="left-to-right" evidence="8">
        <dbReference type="Rhea" id="RHEA:31584"/>
    </physiologicalReaction>
</comment>
<comment type="catalytic activity">
    <reaction evidence="18">
        <text>N(6)-methyl-ATP + H2O = N(6)-methyl-AMP + diphosphate + H(+)</text>
        <dbReference type="Rhea" id="RHEA:67608"/>
        <dbReference type="ChEBI" id="CHEBI:15377"/>
        <dbReference type="ChEBI" id="CHEBI:15378"/>
        <dbReference type="ChEBI" id="CHEBI:33019"/>
        <dbReference type="ChEBI" id="CHEBI:144842"/>
        <dbReference type="ChEBI" id="CHEBI:172873"/>
    </reaction>
    <physiologicalReaction direction="left-to-right" evidence="18">
        <dbReference type="Rhea" id="RHEA:67609"/>
    </physiologicalReaction>
</comment>
<dbReference type="Gene3D" id="3.90.79.10">
    <property type="entry name" value="Nucleoside Triphosphate Pyrophosphohydrolase"/>
    <property type="match status" value="1"/>
</dbReference>
<dbReference type="PROSITE" id="PS00893">
    <property type="entry name" value="NUDIX_BOX"/>
    <property type="match status" value="1"/>
</dbReference>
<evidence type="ECO:0000256" key="9">
    <source>
        <dbReference type="ARBA" id="ARBA00024486"/>
    </source>
</evidence>
<dbReference type="Pfam" id="PF00293">
    <property type="entry name" value="NUDIX"/>
    <property type="match status" value="1"/>
</dbReference>
<evidence type="ECO:0000256" key="8">
    <source>
        <dbReference type="ARBA" id="ARBA00024459"/>
    </source>
</evidence>
<comment type="function">
    <text evidence="21">Oxidized purine nucleoside triphosphate hydrolase which is a prominent sanitizer of the oxidized nucleotide pool. Catalyzes the hydrolysis of 2-oxo-dATP (2-hydroxy-dATP) into 2-oxo-dAMP. Also has a significant hydrolase activity toward 2-oxo-ATP, 8-oxo-dGTP and 8-oxo-dATP. Through the hydrolysis of oxidized purine nucleoside triphosphates, prevents their incorporation into DNA and the subsequent transversions A:T to C:G and G:C to T:A. Also catalyzes the hydrolysis of methylated purine nucleoside triphosphate preventing their integration into DNA. Through this antimutagenic activity protects cells from oxidative stress.</text>
</comment>
<evidence type="ECO:0000256" key="5">
    <source>
        <dbReference type="ARBA" id="ARBA00022801"/>
    </source>
</evidence>
<dbReference type="Proteomes" id="UP000176198">
    <property type="component" value="Unassembled WGS sequence"/>
</dbReference>
<comment type="similarity">
    <text evidence="2">Belongs to the Nudix hydrolase family.</text>
</comment>
<proteinExistence type="inferred from homology"/>
<protein>
    <recommendedName>
        <fullName evidence="12">Oxidized purine nucleoside triphosphate hydrolase</fullName>
        <ecNumber evidence="11">3.6.1.56</ecNumber>
    </recommendedName>
    <alternativeName>
        <fullName evidence="16">2-hydroxy-dATP diphosphatase</fullName>
    </alternativeName>
    <alternativeName>
        <fullName evidence="15">7,8-dihydro-8-oxoguanine triphosphatase</fullName>
    </alternativeName>
    <alternativeName>
        <fullName evidence="14">8-oxo-dGTPase</fullName>
    </alternativeName>
    <alternativeName>
        <fullName evidence="17">Methylated purine nucleoside triphosphate hydrolase</fullName>
    </alternativeName>
    <alternativeName>
        <fullName evidence="13">Nucleoside diphosphate-linked moiety X motif 1</fullName>
    </alternativeName>
</protein>
<evidence type="ECO:0000256" key="13">
    <source>
        <dbReference type="ARBA" id="ARBA00029673"/>
    </source>
</evidence>
<dbReference type="GO" id="GO:0008828">
    <property type="term" value="F:dATP diphosphatase activity"/>
    <property type="evidence" value="ECO:0007669"/>
    <property type="project" value="UniProtKB-EC"/>
</dbReference>
<comment type="subunit">
    <text evidence="3">Monomer.</text>
</comment>
<comment type="cofactor">
    <cofactor evidence="1">
        <name>Mg(2+)</name>
        <dbReference type="ChEBI" id="CHEBI:18420"/>
    </cofactor>
</comment>
<dbReference type="SUPFAM" id="SSF55811">
    <property type="entry name" value="Nudix"/>
    <property type="match status" value="1"/>
</dbReference>
<evidence type="ECO:0000259" key="22">
    <source>
        <dbReference type="PROSITE" id="PS51462"/>
    </source>
</evidence>
<evidence type="ECO:0000256" key="3">
    <source>
        <dbReference type="ARBA" id="ARBA00011245"/>
    </source>
</evidence>
<evidence type="ECO:0000256" key="14">
    <source>
        <dbReference type="ARBA" id="ARBA00030634"/>
    </source>
</evidence>
<comment type="catalytic activity">
    <reaction evidence="9">
        <text>8-oxo-dGTP + H2O = 8-oxo-dGMP + diphosphate + H(+)</text>
        <dbReference type="Rhea" id="RHEA:31575"/>
        <dbReference type="ChEBI" id="CHEBI:15377"/>
        <dbReference type="ChEBI" id="CHEBI:15378"/>
        <dbReference type="ChEBI" id="CHEBI:33019"/>
        <dbReference type="ChEBI" id="CHEBI:63224"/>
        <dbReference type="ChEBI" id="CHEBI:77896"/>
    </reaction>
    <physiologicalReaction direction="left-to-right" evidence="9">
        <dbReference type="Rhea" id="RHEA:31576"/>
    </physiologicalReaction>
</comment>
<gene>
    <name evidence="23" type="ORF">A2115_03150</name>
</gene>
<dbReference type="PANTHER" id="PTHR43758:SF2">
    <property type="entry name" value="OXIDIZED PURINE NUCLEOSIDE TRIPHOSPHATE HYDROLASE"/>
    <property type="match status" value="1"/>
</dbReference>
<evidence type="ECO:0000256" key="4">
    <source>
        <dbReference type="ARBA" id="ARBA00022723"/>
    </source>
</evidence>
<evidence type="ECO:0000313" key="24">
    <source>
        <dbReference type="Proteomes" id="UP000176198"/>
    </source>
</evidence>
<dbReference type="InterPro" id="IPR015797">
    <property type="entry name" value="NUDIX_hydrolase-like_dom_sf"/>
</dbReference>
<dbReference type="PROSITE" id="PS51462">
    <property type="entry name" value="NUDIX"/>
    <property type="match status" value="1"/>
</dbReference>
<evidence type="ECO:0000256" key="19">
    <source>
        <dbReference type="ARBA" id="ARBA00048894"/>
    </source>
</evidence>
<comment type="catalytic activity">
    <reaction evidence="19">
        <text>O(6)-methyl-dGTP + H2O = O(6)-methyl-dGMP + diphosphate + H(+)</text>
        <dbReference type="Rhea" id="RHEA:67600"/>
        <dbReference type="ChEBI" id="CHEBI:15377"/>
        <dbReference type="ChEBI" id="CHEBI:15378"/>
        <dbReference type="ChEBI" id="CHEBI:33019"/>
        <dbReference type="ChEBI" id="CHEBI:169974"/>
        <dbReference type="ChEBI" id="CHEBI:169975"/>
    </reaction>
    <physiologicalReaction direction="left-to-right" evidence="19">
        <dbReference type="Rhea" id="RHEA:67601"/>
    </physiologicalReaction>
</comment>
<evidence type="ECO:0000256" key="21">
    <source>
        <dbReference type="ARBA" id="ARBA00053094"/>
    </source>
</evidence>
<evidence type="ECO:0000256" key="7">
    <source>
        <dbReference type="ARBA" id="ARBA00024448"/>
    </source>
</evidence>
<dbReference type="GO" id="GO:0005737">
    <property type="term" value="C:cytoplasm"/>
    <property type="evidence" value="ECO:0007669"/>
    <property type="project" value="TreeGrafter"/>
</dbReference>
<evidence type="ECO:0000256" key="17">
    <source>
        <dbReference type="ARBA" id="ARBA00032071"/>
    </source>
</evidence>
<dbReference type="InterPro" id="IPR000086">
    <property type="entry name" value="NUDIX_hydrolase_dom"/>
</dbReference>
<dbReference type="AlphaFoldDB" id="A0A1F7WHQ7"/>
<comment type="catalytic activity">
    <reaction evidence="7">
        <text>8-oxo-dATP + H2O = 8-oxo-dAMP + diphosphate + H(+)</text>
        <dbReference type="Rhea" id="RHEA:65396"/>
        <dbReference type="ChEBI" id="CHEBI:15377"/>
        <dbReference type="ChEBI" id="CHEBI:15378"/>
        <dbReference type="ChEBI" id="CHEBI:33019"/>
        <dbReference type="ChEBI" id="CHEBI:71361"/>
        <dbReference type="ChEBI" id="CHEBI:172871"/>
    </reaction>
    <physiologicalReaction direction="left-to-right" evidence="7">
        <dbReference type="Rhea" id="RHEA:65397"/>
    </physiologicalReaction>
</comment>
<dbReference type="GO" id="GO:0008413">
    <property type="term" value="F:8-oxo-7,8-dihydroguanosine triphosphate pyrophosphatase activity"/>
    <property type="evidence" value="ECO:0007669"/>
    <property type="project" value="InterPro"/>
</dbReference>
<dbReference type="PANTHER" id="PTHR43758">
    <property type="entry name" value="7,8-DIHYDRO-8-OXOGUANINE TRIPHOSPHATASE"/>
    <property type="match status" value="1"/>
</dbReference>
<dbReference type="InterPro" id="IPR020084">
    <property type="entry name" value="NUDIX_hydrolase_CS"/>
</dbReference>
<evidence type="ECO:0000256" key="2">
    <source>
        <dbReference type="ARBA" id="ARBA00005582"/>
    </source>
</evidence>